<feature type="chain" id="PRO_5020381874" description="DUF8020 domain-containing protein" evidence="1">
    <location>
        <begin position="33"/>
        <end position="211"/>
    </location>
</feature>
<name>A0A4V2PC46_9NOCA</name>
<dbReference type="Proteomes" id="UP000294856">
    <property type="component" value="Unassembled WGS sequence"/>
</dbReference>
<dbReference type="STRING" id="1210063.GCA_001612665_03287"/>
<keyword evidence="4" id="KW-1185">Reference proteome</keyword>
<reference evidence="3 4" key="1">
    <citation type="submission" date="2019-03" db="EMBL/GenBank/DDBJ databases">
        <title>Genomic Encyclopedia of Type Strains, Phase IV (KMG-IV): sequencing the most valuable type-strain genomes for metagenomic binning, comparative biology and taxonomic classification.</title>
        <authorList>
            <person name="Goeker M."/>
        </authorList>
    </citation>
    <scope>NUCLEOTIDE SEQUENCE [LARGE SCALE GENOMIC DNA]</scope>
    <source>
        <strain evidence="3 4">DSM 44684</strain>
    </source>
</reference>
<keyword evidence="1" id="KW-0732">Signal</keyword>
<dbReference type="EMBL" id="SMFR01000001">
    <property type="protein sequence ID" value="TCJ99805.1"/>
    <property type="molecule type" value="Genomic_DNA"/>
</dbReference>
<gene>
    <name evidence="3" type="ORF">DFR71_0789</name>
</gene>
<evidence type="ECO:0000313" key="3">
    <source>
        <dbReference type="EMBL" id="TCJ99805.1"/>
    </source>
</evidence>
<evidence type="ECO:0000256" key="1">
    <source>
        <dbReference type="SAM" id="SignalP"/>
    </source>
</evidence>
<evidence type="ECO:0000313" key="4">
    <source>
        <dbReference type="Proteomes" id="UP000294856"/>
    </source>
</evidence>
<comment type="caution">
    <text evidence="3">The sequence shown here is derived from an EMBL/GenBank/DDBJ whole genome shotgun (WGS) entry which is preliminary data.</text>
</comment>
<accession>A0A4V2PC46</accession>
<protein>
    <recommendedName>
        <fullName evidence="2">DUF8020 domain-containing protein</fullName>
    </recommendedName>
</protein>
<sequence length="211" mass="21732">MRRDESMKFGKFTTAVFMAVAAVGITAATAHGAPALGTEQPAVVASGGVTSGTTHGIDYRTTVAPADKAITWAVEGGKFELAADGASVLLKTTDGAIVDQTPLRSEVAGLPIVVNQQISEDGRTVKLTSTMAPEDSAKLSNVAELKDISSVDRLIEQVNKNLPGVVIGGLIGSFIPFLWIVTIPAGMVIGGYLMGGQEFLDAVTAFASGQP</sequence>
<evidence type="ECO:0000259" key="2">
    <source>
        <dbReference type="Pfam" id="PF26059"/>
    </source>
</evidence>
<dbReference type="InterPro" id="IPR058333">
    <property type="entry name" value="DUF8020"/>
</dbReference>
<dbReference type="AlphaFoldDB" id="A0A4V2PC46"/>
<organism evidence="3 4">
    <name type="scientific">Nocardia alba</name>
    <dbReference type="NCBI Taxonomy" id="225051"/>
    <lineage>
        <taxon>Bacteria</taxon>
        <taxon>Bacillati</taxon>
        <taxon>Actinomycetota</taxon>
        <taxon>Actinomycetes</taxon>
        <taxon>Mycobacteriales</taxon>
        <taxon>Nocardiaceae</taxon>
        <taxon>Nocardia</taxon>
    </lineage>
</organism>
<dbReference type="Pfam" id="PF26059">
    <property type="entry name" value="DUF8020"/>
    <property type="match status" value="1"/>
</dbReference>
<feature type="signal peptide" evidence="1">
    <location>
        <begin position="1"/>
        <end position="32"/>
    </location>
</feature>
<proteinExistence type="predicted"/>
<feature type="domain" description="DUF8020" evidence="2">
    <location>
        <begin position="59"/>
        <end position="129"/>
    </location>
</feature>